<dbReference type="InterPro" id="IPR051053">
    <property type="entry name" value="ECH/Chromodomain_protein"/>
</dbReference>
<gene>
    <name evidence="4" type="ORF">GCM10007977_077290</name>
</gene>
<comment type="subcellular location">
    <subcellularLocation>
        <location evidence="1">Peroxisome</location>
    </subcellularLocation>
</comment>
<reference evidence="4" key="2">
    <citation type="submission" date="2020-09" db="EMBL/GenBank/DDBJ databases">
        <authorList>
            <person name="Sun Q."/>
            <person name="Ohkuma M."/>
        </authorList>
    </citation>
    <scope>NUCLEOTIDE SEQUENCE</scope>
    <source>
        <strain evidence="4">JCM 19831</strain>
    </source>
</reference>
<keyword evidence="2" id="KW-0576">Peroxisome</keyword>
<evidence type="ECO:0000313" key="4">
    <source>
        <dbReference type="EMBL" id="GGM64341.1"/>
    </source>
</evidence>
<dbReference type="InterPro" id="IPR001753">
    <property type="entry name" value="Enoyl-CoA_hydra/iso"/>
</dbReference>
<reference evidence="4" key="1">
    <citation type="journal article" date="2014" name="Int. J. Syst. Evol. Microbiol.">
        <title>Complete genome sequence of Corynebacterium casei LMG S-19264T (=DSM 44701T), isolated from a smear-ripened cheese.</title>
        <authorList>
            <consortium name="US DOE Joint Genome Institute (JGI-PGF)"/>
            <person name="Walter F."/>
            <person name="Albersmeier A."/>
            <person name="Kalinowski J."/>
            <person name="Ruckert C."/>
        </authorList>
    </citation>
    <scope>NUCLEOTIDE SEQUENCE</scope>
    <source>
        <strain evidence="4">JCM 19831</strain>
    </source>
</reference>
<dbReference type="GO" id="GO:0004165">
    <property type="term" value="F:delta(3)-delta(2)-enoyl-CoA isomerase activity"/>
    <property type="evidence" value="ECO:0007669"/>
    <property type="project" value="UniProtKB-ARBA"/>
</dbReference>
<dbReference type="Gene3D" id="3.90.226.10">
    <property type="entry name" value="2-enoyl-CoA Hydratase, Chain A, domain 1"/>
    <property type="match status" value="1"/>
</dbReference>
<evidence type="ECO:0000256" key="3">
    <source>
        <dbReference type="ARBA" id="ARBA00023235"/>
    </source>
</evidence>
<keyword evidence="5" id="KW-1185">Reference proteome</keyword>
<keyword evidence="3" id="KW-0413">Isomerase</keyword>
<protein>
    <recommendedName>
        <fullName evidence="6">Enoyl-CoA hydratase</fullName>
    </recommendedName>
</protein>
<dbReference type="InterPro" id="IPR029045">
    <property type="entry name" value="ClpP/crotonase-like_dom_sf"/>
</dbReference>
<organism evidence="4 5">
    <name type="scientific">Dactylosporangium sucinum</name>
    <dbReference type="NCBI Taxonomy" id="1424081"/>
    <lineage>
        <taxon>Bacteria</taxon>
        <taxon>Bacillati</taxon>
        <taxon>Actinomycetota</taxon>
        <taxon>Actinomycetes</taxon>
        <taxon>Micromonosporales</taxon>
        <taxon>Micromonosporaceae</taxon>
        <taxon>Dactylosporangium</taxon>
    </lineage>
</organism>
<evidence type="ECO:0000256" key="2">
    <source>
        <dbReference type="ARBA" id="ARBA00023140"/>
    </source>
</evidence>
<comment type="caution">
    <text evidence="4">The sequence shown here is derived from an EMBL/GenBank/DDBJ whole genome shotgun (WGS) entry which is preliminary data.</text>
</comment>
<evidence type="ECO:0000313" key="5">
    <source>
        <dbReference type="Proteomes" id="UP000642070"/>
    </source>
</evidence>
<dbReference type="SUPFAM" id="SSF52096">
    <property type="entry name" value="ClpP/crotonase"/>
    <property type="match status" value="1"/>
</dbReference>
<sequence>MLLSGAGKLFCGGGDLRSMRAAADRGAYVRQLVDAAHAAVRELAALAKPVVVSVHGPAAGAGLSLLLLSDIVLAAPSASFTTAYTSVGLTPDCGQSWMLPRVIGLRRALDLTLIPRRLSAEEALELGIVSRVVDAESLTAEAHAVAERLAHGPAAALGAARWLLRAGFAEGFAEHLDREADAIARRAASDEAGTLISEFLVPRN</sequence>
<dbReference type="Pfam" id="PF00378">
    <property type="entry name" value="ECH_1"/>
    <property type="match status" value="1"/>
</dbReference>
<proteinExistence type="predicted"/>
<dbReference type="PANTHER" id="PTHR43684">
    <property type="match status" value="1"/>
</dbReference>
<evidence type="ECO:0000256" key="1">
    <source>
        <dbReference type="ARBA" id="ARBA00004275"/>
    </source>
</evidence>
<dbReference type="AlphaFoldDB" id="A0A917X484"/>
<evidence type="ECO:0008006" key="6">
    <source>
        <dbReference type="Google" id="ProtNLM"/>
    </source>
</evidence>
<dbReference type="Proteomes" id="UP000642070">
    <property type="component" value="Unassembled WGS sequence"/>
</dbReference>
<name>A0A917X484_9ACTN</name>
<dbReference type="EMBL" id="BMPI01000050">
    <property type="protein sequence ID" value="GGM64341.1"/>
    <property type="molecule type" value="Genomic_DNA"/>
</dbReference>
<dbReference type="CDD" id="cd06558">
    <property type="entry name" value="crotonase-like"/>
    <property type="match status" value="1"/>
</dbReference>
<dbReference type="PANTHER" id="PTHR43684:SF1">
    <property type="entry name" value="ENOYL-COA DELTA ISOMERASE 2"/>
    <property type="match status" value="1"/>
</dbReference>
<accession>A0A917X484</accession>